<sequence length="34" mass="3911">MISKFQNRSYCTGKCRPSMKLNSTLVLVLYASNR</sequence>
<dbReference type="EMBL" id="JYDW01002243">
    <property type="protein sequence ID" value="KRZ46777.1"/>
    <property type="molecule type" value="Genomic_DNA"/>
</dbReference>
<evidence type="ECO:0000313" key="2">
    <source>
        <dbReference type="Proteomes" id="UP000054721"/>
    </source>
</evidence>
<name>A0A0V1KHK8_9BILA</name>
<gene>
    <name evidence="1" type="ORF">T02_12257</name>
</gene>
<organism evidence="1 2">
    <name type="scientific">Trichinella nativa</name>
    <dbReference type="NCBI Taxonomy" id="6335"/>
    <lineage>
        <taxon>Eukaryota</taxon>
        <taxon>Metazoa</taxon>
        <taxon>Ecdysozoa</taxon>
        <taxon>Nematoda</taxon>
        <taxon>Enoplea</taxon>
        <taxon>Dorylaimia</taxon>
        <taxon>Trichinellida</taxon>
        <taxon>Trichinellidae</taxon>
        <taxon>Trichinella</taxon>
    </lineage>
</organism>
<dbReference type="AlphaFoldDB" id="A0A0V1KHK8"/>
<reference evidence="1 2" key="1">
    <citation type="submission" date="2015-05" db="EMBL/GenBank/DDBJ databases">
        <title>Evolution of Trichinella species and genotypes.</title>
        <authorList>
            <person name="Korhonen P.K."/>
            <person name="Edoardo P."/>
            <person name="Giuseppe L.R."/>
            <person name="Gasser R.B."/>
        </authorList>
    </citation>
    <scope>NUCLEOTIDE SEQUENCE [LARGE SCALE GENOMIC DNA]</scope>
    <source>
        <strain evidence="1">ISS10</strain>
    </source>
</reference>
<proteinExistence type="predicted"/>
<protein>
    <submittedName>
        <fullName evidence="1">Uncharacterized protein</fullName>
    </submittedName>
</protein>
<keyword evidence="2" id="KW-1185">Reference proteome</keyword>
<dbReference type="Proteomes" id="UP000054721">
    <property type="component" value="Unassembled WGS sequence"/>
</dbReference>
<accession>A0A0V1KHK8</accession>
<evidence type="ECO:0000313" key="1">
    <source>
        <dbReference type="EMBL" id="KRZ46777.1"/>
    </source>
</evidence>
<comment type="caution">
    <text evidence="1">The sequence shown here is derived from an EMBL/GenBank/DDBJ whole genome shotgun (WGS) entry which is preliminary data.</text>
</comment>